<gene>
    <name evidence="1" type="ORF">AVEN_226792_1</name>
</gene>
<dbReference type="Proteomes" id="UP000499080">
    <property type="component" value="Unassembled WGS sequence"/>
</dbReference>
<reference evidence="1 2" key="1">
    <citation type="journal article" date="2019" name="Sci. Rep.">
        <title>Orb-weaving spider Araneus ventricosus genome elucidates the spidroin gene catalogue.</title>
        <authorList>
            <person name="Kono N."/>
            <person name="Nakamura H."/>
            <person name="Ohtoshi R."/>
            <person name="Moran D.A.P."/>
            <person name="Shinohara A."/>
            <person name="Yoshida Y."/>
            <person name="Fujiwara M."/>
            <person name="Mori M."/>
            <person name="Tomita M."/>
            <person name="Arakawa K."/>
        </authorList>
    </citation>
    <scope>NUCLEOTIDE SEQUENCE [LARGE SCALE GENOMIC DNA]</scope>
</reference>
<accession>A0A4Y2THL8</accession>
<dbReference type="EMBL" id="BGPR01028027">
    <property type="protein sequence ID" value="GBN98946.1"/>
    <property type="molecule type" value="Genomic_DNA"/>
</dbReference>
<protein>
    <submittedName>
        <fullName evidence="1">Uncharacterized protein</fullName>
    </submittedName>
</protein>
<organism evidence="1 2">
    <name type="scientific">Araneus ventricosus</name>
    <name type="common">Orbweaver spider</name>
    <name type="synonym">Epeira ventricosa</name>
    <dbReference type="NCBI Taxonomy" id="182803"/>
    <lineage>
        <taxon>Eukaryota</taxon>
        <taxon>Metazoa</taxon>
        <taxon>Ecdysozoa</taxon>
        <taxon>Arthropoda</taxon>
        <taxon>Chelicerata</taxon>
        <taxon>Arachnida</taxon>
        <taxon>Araneae</taxon>
        <taxon>Araneomorphae</taxon>
        <taxon>Entelegynae</taxon>
        <taxon>Araneoidea</taxon>
        <taxon>Araneidae</taxon>
        <taxon>Araneus</taxon>
    </lineage>
</organism>
<sequence length="145" mass="16543">MGIGAVLKRKADRLVASGKDASDADQFFTMLRDCTKTRLYQITDQDVESVANIIPKNIQVLKGTMAVHQMATAGNGLFIYREVSSFCKKTKIFVPDLIRKNMLATLRRLLNQKVRNLRFLTSIPLIHQKSLLKSLMMKRMRVVMK</sequence>
<comment type="caution">
    <text evidence="1">The sequence shown here is derived from an EMBL/GenBank/DDBJ whole genome shotgun (WGS) entry which is preliminary data.</text>
</comment>
<keyword evidence="2" id="KW-1185">Reference proteome</keyword>
<dbReference type="OrthoDB" id="6375801at2759"/>
<name>A0A4Y2THL8_ARAVE</name>
<dbReference type="AlphaFoldDB" id="A0A4Y2THL8"/>
<evidence type="ECO:0000313" key="2">
    <source>
        <dbReference type="Proteomes" id="UP000499080"/>
    </source>
</evidence>
<proteinExistence type="predicted"/>
<evidence type="ECO:0000313" key="1">
    <source>
        <dbReference type="EMBL" id="GBN98946.1"/>
    </source>
</evidence>